<evidence type="ECO:0000256" key="3">
    <source>
        <dbReference type="ARBA" id="ARBA00022538"/>
    </source>
</evidence>
<name>A0A8G2FEQ8_ACIRU</name>
<dbReference type="GO" id="GO:0005886">
    <property type="term" value="C:plasma membrane"/>
    <property type="evidence" value="ECO:0007669"/>
    <property type="project" value="TreeGrafter"/>
</dbReference>
<evidence type="ECO:0000256" key="8">
    <source>
        <dbReference type="ARBA" id="ARBA00023065"/>
    </source>
</evidence>
<organism evidence="14 15">
    <name type="scientific">Acidiphilium rubrum</name>
    <dbReference type="NCBI Taxonomy" id="526"/>
    <lineage>
        <taxon>Bacteria</taxon>
        <taxon>Pseudomonadati</taxon>
        <taxon>Pseudomonadota</taxon>
        <taxon>Alphaproteobacteria</taxon>
        <taxon>Acetobacterales</taxon>
        <taxon>Acidocellaceae</taxon>
        <taxon>Acidiphilium</taxon>
    </lineage>
</organism>
<feature type="domain" description="Potassium channel" evidence="12">
    <location>
        <begin position="43"/>
        <end position="115"/>
    </location>
</feature>
<dbReference type="Pfam" id="PF07885">
    <property type="entry name" value="Ion_trans_2"/>
    <property type="match status" value="1"/>
</dbReference>
<feature type="transmembrane region" description="Helical" evidence="11">
    <location>
        <begin position="27"/>
        <end position="51"/>
    </location>
</feature>
<dbReference type="SUPFAM" id="SSF81296">
    <property type="entry name" value="E set domains"/>
    <property type="match status" value="1"/>
</dbReference>
<dbReference type="InterPro" id="IPR013099">
    <property type="entry name" value="K_chnl_dom"/>
</dbReference>
<keyword evidence="9 11" id="KW-0472">Membrane</keyword>
<dbReference type="InterPro" id="IPR013518">
    <property type="entry name" value="K_chnl_inward-rec_Kir_cyto"/>
</dbReference>
<evidence type="ECO:0000256" key="10">
    <source>
        <dbReference type="ARBA" id="ARBA00023303"/>
    </source>
</evidence>
<evidence type="ECO:0000313" key="15">
    <source>
        <dbReference type="Proteomes" id="UP000186308"/>
    </source>
</evidence>
<evidence type="ECO:0000256" key="4">
    <source>
        <dbReference type="ARBA" id="ARBA00022692"/>
    </source>
</evidence>
<keyword evidence="5" id="KW-0851">Voltage-gated channel</keyword>
<dbReference type="GO" id="GO:0005242">
    <property type="term" value="F:inward rectifier potassium channel activity"/>
    <property type="evidence" value="ECO:0007669"/>
    <property type="project" value="InterPro"/>
</dbReference>
<dbReference type="SUPFAM" id="SSF81324">
    <property type="entry name" value="Voltage-gated potassium channels"/>
    <property type="match status" value="1"/>
</dbReference>
<dbReference type="InterPro" id="IPR041647">
    <property type="entry name" value="IRK_C"/>
</dbReference>
<dbReference type="PANTHER" id="PTHR11767:SF102">
    <property type="entry name" value="INWARDLY RECTIFYING POTASSIUM CHANNEL 1, ISOFORM F"/>
    <property type="match status" value="1"/>
</dbReference>
<gene>
    <name evidence="14" type="ORF">SAMN05421828_12749</name>
</gene>
<dbReference type="GO" id="GO:0034765">
    <property type="term" value="P:regulation of monoatomic ion transmembrane transport"/>
    <property type="evidence" value="ECO:0007669"/>
    <property type="project" value="TreeGrafter"/>
</dbReference>
<evidence type="ECO:0000256" key="2">
    <source>
        <dbReference type="ARBA" id="ARBA00022448"/>
    </source>
</evidence>
<accession>A0A8G2FEQ8</accession>
<keyword evidence="3" id="KW-0633">Potassium transport</keyword>
<comment type="subcellular location">
    <subcellularLocation>
        <location evidence="1">Membrane</location>
        <topology evidence="1">Multi-pass membrane protein</topology>
    </subcellularLocation>
</comment>
<evidence type="ECO:0000256" key="6">
    <source>
        <dbReference type="ARBA" id="ARBA00022958"/>
    </source>
</evidence>
<keyword evidence="8" id="KW-0406">Ion transport</keyword>
<dbReference type="PANTHER" id="PTHR11767">
    <property type="entry name" value="INWARD RECTIFIER POTASSIUM CHANNEL"/>
    <property type="match status" value="1"/>
</dbReference>
<evidence type="ECO:0000259" key="13">
    <source>
        <dbReference type="Pfam" id="PF17655"/>
    </source>
</evidence>
<keyword evidence="2" id="KW-0813">Transport</keyword>
<evidence type="ECO:0000259" key="12">
    <source>
        <dbReference type="Pfam" id="PF07885"/>
    </source>
</evidence>
<keyword evidence="6" id="KW-0630">Potassium</keyword>
<feature type="domain" description="Inward rectifier potassium channel C-terminal" evidence="13">
    <location>
        <begin position="122"/>
        <end position="273"/>
    </location>
</feature>
<keyword evidence="15" id="KW-1185">Reference proteome</keyword>
<evidence type="ECO:0000256" key="11">
    <source>
        <dbReference type="SAM" id="Phobius"/>
    </source>
</evidence>
<evidence type="ECO:0000256" key="9">
    <source>
        <dbReference type="ARBA" id="ARBA00023136"/>
    </source>
</evidence>
<evidence type="ECO:0000256" key="7">
    <source>
        <dbReference type="ARBA" id="ARBA00022989"/>
    </source>
</evidence>
<proteinExistence type="predicted"/>
<keyword evidence="10 14" id="KW-0407">Ion channel</keyword>
<dbReference type="Pfam" id="PF17655">
    <property type="entry name" value="IRK_C"/>
    <property type="match status" value="1"/>
</dbReference>
<dbReference type="InterPro" id="IPR016449">
    <property type="entry name" value="K_chnl_inward-rec_Kir"/>
</dbReference>
<keyword evidence="7 11" id="KW-1133">Transmembrane helix</keyword>
<sequence length="275" mass="30408">MLRRIERRGLGRVGFSDLFHALMTMRLATLVGLLALGIVAMNFMFGTIYWLTGGIGGAQPGNYGDAVFFSVQTFSTTGYGVLYPKTILANSVASVEIITGLLSTALATGLLFARLSRPQARVMFSKIAVIHPVNGVPTLMFRAANRRRNALTNAEMTVAMTRDEIDPEGNNLRRLLDLTLVRDRSPAFALSWSVMHRITESSPLYGLDAEALAREHCIFICVLTGLDDTLLSTVATRHIYNFTDIKFGARFVDIFDRAADGSFAIDYTRFHDLEE</sequence>
<comment type="caution">
    <text evidence="14">The sequence shown here is derived from an EMBL/GenBank/DDBJ whole genome shotgun (WGS) entry which is preliminary data.</text>
</comment>
<dbReference type="GO" id="GO:0034702">
    <property type="term" value="C:monoatomic ion channel complex"/>
    <property type="evidence" value="ECO:0007669"/>
    <property type="project" value="UniProtKB-KW"/>
</dbReference>
<dbReference type="EMBL" id="FTNE01000027">
    <property type="protein sequence ID" value="SIR38341.1"/>
    <property type="molecule type" value="Genomic_DNA"/>
</dbReference>
<dbReference type="RefSeq" id="WP_051657508.1">
    <property type="nucleotide sequence ID" value="NZ_FTNE01000027.1"/>
</dbReference>
<evidence type="ECO:0000256" key="1">
    <source>
        <dbReference type="ARBA" id="ARBA00004141"/>
    </source>
</evidence>
<dbReference type="OrthoDB" id="9799090at2"/>
<reference evidence="14 15" key="1">
    <citation type="submission" date="2017-01" db="EMBL/GenBank/DDBJ databases">
        <authorList>
            <person name="Varghese N."/>
            <person name="Submissions S."/>
        </authorList>
    </citation>
    <scope>NUCLEOTIDE SEQUENCE [LARGE SCALE GENOMIC DNA]</scope>
    <source>
        <strain evidence="14 15">ATCC 35905</strain>
    </source>
</reference>
<dbReference type="AlphaFoldDB" id="A0A8G2FEQ8"/>
<keyword evidence="4 11" id="KW-0812">Transmembrane</keyword>
<protein>
    <submittedName>
        <fullName evidence="14">Inward rectifier potassium channel</fullName>
    </submittedName>
</protein>
<dbReference type="GO" id="GO:1990573">
    <property type="term" value="P:potassium ion import across plasma membrane"/>
    <property type="evidence" value="ECO:0007669"/>
    <property type="project" value="TreeGrafter"/>
</dbReference>
<evidence type="ECO:0000256" key="5">
    <source>
        <dbReference type="ARBA" id="ARBA00022882"/>
    </source>
</evidence>
<dbReference type="Proteomes" id="UP000186308">
    <property type="component" value="Unassembled WGS sequence"/>
</dbReference>
<dbReference type="Gene3D" id="1.10.287.70">
    <property type="match status" value="1"/>
</dbReference>
<evidence type="ECO:0000313" key="14">
    <source>
        <dbReference type="EMBL" id="SIR38341.1"/>
    </source>
</evidence>
<dbReference type="Gene3D" id="2.60.40.1400">
    <property type="entry name" value="G protein-activated inward rectifier potassium channel 1"/>
    <property type="match status" value="1"/>
</dbReference>
<feature type="transmembrane region" description="Helical" evidence="11">
    <location>
        <begin position="87"/>
        <end position="113"/>
    </location>
</feature>
<dbReference type="InterPro" id="IPR014756">
    <property type="entry name" value="Ig_E-set"/>
</dbReference>